<organism evidence="2 3">
    <name type="scientific">Actinidia rufa</name>
    <dbReference type="NCBI Taxonomy" id="165716"/>
    <lineage>
        <taxon>Eukaryota</taxon>
        <taxon>Viridiplantae</taxon>
        <taxon>Streptophyta</taxon>
        <taxon>Embryophyta</taxon>
        <taxon>Tracheophyta</taxon>
        <taxon>Spermatophyta</taxon>
        <taxon>Magnoliopsida</taxon>
        <taxon>eudicotyledons</taxon>
        <taxon>Gunneridae</taxon>
        <taxon>Pentapetalae</taxon>
        <taxon>asterids</taxon>
        <taxon>Ericales</taxon>
        <taxon>Actinidiaceae</taxon>
        <taxon>Actinidia</taxon>
    </lineage>
</organism>
<comment type="caution">
    <text evidence="2">The sequence shown here is derived from an EMBL/GenBank/DDBJ whole genome shotgun (WGS) entry which is preliminary data.</text>
</comment>
<name>A0A7J0EWP6_9ERIC</name>
<accession>A0A7J0EWP6</accession>
<feature type="compositionally biased region" description="Low complexity" evidence="1">
    <location>
        <begin position="191"/>
        <end position="206"/>
    </location>
</feature>
<feature type="region of interest" description="Disordered" evidence="1">
    <location>
        <begin position="186"/>
        <end position="220"/>
    </location>
</feature>
<evidence type="ECO:0000313" key="3">
    <source>
        <dbReference type="Proteomes" id="UP000585474"/>
    </source>
</evidence>
<dbReference type="AlphaFoldDB" id="A0A7J0EWP6"/>
<evidence type="ECO:0000313" key="2">
    <source>
        <dbReference type="EMBL" id="GFY90802.1"/>
    </source>
</evidence>
<evidence type="ECO:0000256" key="1">
    <source>
        <dbReference type="SAM" id="MobiDB-lite"/>
    </source>
</evidence>
<sequence>MPSQAKFQSGHWPSGIISVSRAIPIGGSGGGSGSDMDVCSDSDDDEVYGSRYSLDSSPQDDKVSNVLRPANCAVHKAQSELSTSRGRIEGRQGHGFTDDQSVDSVANSEVSYERFRSDNGSAVRINTSVGYYPTVQSQPNVKTKAEQDSRGRSLQNRKLFDDGIPSAPPFADSVQEIDLVGEQLPNSRAHSTPFSESSHGSGSANSDESKPSKSMHTGANNVHDASQNIYFDPSLRAASGAEGAASSSCLPAHCPTFHARLQQVLLQSEEELLRNPSIEPSSEGAAIKPKKTFGKMKVQVRKVKMAPDLPTGCNVLSLKPSMLKLEPLRFHMSNVKSTVSSGWGALHKVRVAPRVPANSSFSSQSLAYVHAGTRYIKEVSGLLKAGVSTLRNSSSSYEVVQETYSCLLRLKSSSEEDAVQMQPGSGETHVFLPDGLGDDLIIEVQDSKGKYCGRVVAQVAAMAEDPGDKLRWWTMYLEPEHELVGRTQLYVNYTTSPDENSHPKNRILGEVFDRIEEILALVFENYKSLDESSQSGMVDVFKPESGLAAPALEPALKLYNLLHDIHSSEAQLKLCRYFQTAAKKRSRLHLLETDEFVSNNNGTILMDLMTLSTAYQKMKSLCLSIKNEIFTDIQIHNQHVLPSFIELPNLSSSIYSAELCSRLRKFLVACPPNGPSPPVAELVITTADFQKDLACWNIEPVKGGVDAKKLFHLYITLWIQDKRLALLESCKLDKVKWSNVRSQHSTTPFVDDMYDRLKETLNEYEVITRRWPEYTLVLENDFDQYNSWFHLSKAFFFLSKNLFVYEKAIADVEKAIVETLDKQYADVLSPLKEHIAPIKFGLKYVQKIAKGTVCIYTVPDELGILLNSFKWMLDVLRPKVDSQLRSWGSCIVNDGNAVPGEYLSEVTIMLRTKFRNYLQAIVEKLAENTRVQSTTKLKKIIQDSKEPVVESDIRGRMQPLKDLLMKTIDHLHTVFETQLFIIICRGFWDRMGQDMLRFLENRKENRSCYKGSRVAVSILDDAFASQMQQLLGNVLQEKDLEPPRSIMAVHSMLCKDAVNHNDSNYYY</sequence>
<keyword evidence="3" id="KW-1185">Reference proteome</keyword>
<reference evidence="2 3" key="1">
    <citation type="submission" date="2019-07" db="EMBL/GenBank/DDBJ databases">
        <title>De Novo Assembly of kiwifruit Actinidia rufa.</title>
        <authorList>
            <person name="Sugita-Konishi S."/>
            <person name="Sato K."/>
            <person name="Mori E."/>
            <person name="Abe Y."/>
            <person name="Kisaki G."/>
            <person name="Hamano K."/>
            <person name="Suezawa K."/>
            <person name="Otani M."/>
            <person name="Fukuda T."/>
            <person name="Manabe T."/>
            <person name="Gomi K."/>
            <person name="Tabuchi M."/>
            <person name="Akimitsu K."/>
            <person name="Kataoka I."/>
        </authorList>
    </citation>
    <scope>NUCLEOTIDE SEQUENCE [LARGE SCALE GENOMIC DNA]</scope>
    <source>
        <strain evidence="3">cv. Fuchu</strain>
    </source>
</reference>
<feature type="region of interest" description="Disordered" evidence="1">
    <location>
        <begin position="133"/>
        <end position="171"/>
    </location>
</feature>
<protein>
    <submittedName>
        <fullName evidence="2">Uncharacterized protein</fullName>
    </submittedName>
</protein>
<gene>
    <name evidence="2" type="ORF">Acr_07g0009990</name>
</gene>
<feature type="region of interest" description="Disordered" evidence="1">
    <location>
        <begin position="21"/>
        <end position="102"/>
    </location>
</feature>
<dbReference type="OrthoDB" id="1896158at2759"/>
<dbReference type="PANTHER" id="PTHR31110">
    <property type="entry name" value="PESTICIDAL CRYSTAL CRY8BA PROTEIN"/>
    <property type="match status" value="1"/>
</dbReference>
<feature type="compositionally biased region" description="Acidic residues" evidence="1">
    <location>
        <begin position="38"/>
        <end position="47"/>
    </location>
</feature>
<dbReference type="Proteomes" id="UP000585474">
    <property type="component" value="Unassembled WGS sequence"/>
</dbReference>
<dbReference type="PANTHER" id="PTHR31110:SF2">
    <property type="entry name" value="PESTICIDAL CRYSTAL CRY8BA PROTEIN"/>
    <property type="match status" value="1"/>
</dbReference>
<dbReference type="EMBL" id="BJWL01000007">
    <property type="protein sequence ID" value="GFY90802.1"/>
    <property type="molecule type" value="Genomic_DNA"/>
</dbReference>
<proteinExistence type="predicted"/>